<accession>A0A2N9AVX4</accession>
<evidence type="ECO:0000313" key="3">
    <source>
        <dbReference type="Proteomes" id="UP000233769"/>
    </source>
</evidence>
<dbReference type="EMBL" id="LT962688">
    <property type="protein sequence ID" value="SOR31464.1"/>
    <property type="molecule type" value="Genomic_DNA"/>
</dbReference>
<sequence length="89" mass="9590">MSPVSHKSVSRKGSVTGRAQTHSGILDKVQRLVPETASYLSRRAPKARRFLLGFEPGPTVTEQLVAAIGAQAMRPCTSGSRIRASRCAR</sequence>
<name>A0A2N9AVX4_METEX</name>
<gene>
    <name evidence="2" type="ORF">TK0001_4879</name>
</gene>
<evidence type="ECO:0000313" key="2">
    <source>
        <dbReference type="EMBL" id="SOR31464.1"/>
    </source>
</evidence>
<dbReference type="Proteomes" id="UP000233769">
    <property type="component" value="Chromosome tk0001"/>
</dbReference>
<protein>
    <submittedName>
        <fullName evidence="2">Uncharacterized protein</fullName>
    </submittedName>
</protein>
<feature type="region of interest" description="Disordered" evidence="1">
    <location>
        <begin position="1"/>
        <end position="27"/>
    </location>
</feature>
<feature type="compositionally biased region" description="Polar residues" evidence="1">
    <location>
        <begin position="1"/>
        <end position="23"/>
    </location>
</feature>
<organism evidence="2 3">
    <name type="scientific">Methylorubrum extorquens</name>
    <name type="common">Methylobacterium dichloromethanicum</name>
    <name type="synonym">Methylobacterium extorquens</name>
    <dbReference type="NCBI Taxonomy" id="408"/>
    <lineage>
        <taxon>Bacteria</taxon>
        <taxon>Pseudomonadati</taxon>
        <taxon>Pseudomonadota</taxon>
        <taxon>Alphaproteobacteria</taxon>
        <taxon>Hyphomicrobiales</taxon>
        <taxon>Methylobacteriaceae</taxon>
        <taxon>Methylorubrum</taxon>
    </lineage>
</organism>
<reference evidence="3" key="1">
    <citation type="submission" date="2017-10" db="EMBL/GenBank/DDBJ databases">
        <authorList>
            <person name="Regsiter A."/>
            <person name="William W."/>
        </authorList>
    </citation>
    <scope>NUCLEOTIDE SEQUENCE [LARGE SCALE GENOMIC DNA]</scope>
</reference>
<proteinExistence type="predicted"/>
<evidence type="ECO:0000256" key="1">
    <source>
        <dbReference type="SAM" id="MobiDB-lite"/>
    </source>
</evidence>
<dbReference type="AlphaFoldDB" id="A0A2N9AVX4"/>